<evidence type="ECO:0000313" key="1">
    <source>
        <dbReference type="EMBL" id="PIO55971.1"/>
    </source>
</evidence>
<accession>A0A2G9TDD3</accession>
<dbReference type="AlphaFoldDB" id="A0A2G9TDD3"/>
<keyword evidence="2" id="KW-1185">Reference proteome</keyword>
<organism evidence="1 2">
    <name type="scientific">Teladorsagia circumcincta</name>
    <name type="common">Brown stomach worm</name>
    <name type="synonym">Ostertagia circumcincta</name>
    <dbReference type="NCBI Taxonomy" id="45464"/>
    <lineage>
        <taxon>Eukaryota</taxon>
        <taxon>Metazoa</taxon>
        <taxon>Ecdysozoa</taxon>
        <taxon>Nematoda</taxon>
        <taxon>Chromadorea</taxon>
        <taxon>Rhabditida</taxon>
        <taxon>Rhabditina</taxon>
        <taxon>Rhabditomorpha</taxon>
        <taxon>Strongyloidea</taxon>
        <taxon>Trichostrongylidae</taxon>
        <taxon>Teladorsagia</taxon>
    </lineage>
</organism>
<evidence type="ECO:0000313" key="2">
    <source>
        <dbReference type="Proteomes" id="UP000230423"/>
    </source>
</evidence>
<sequence length="48" mass="5692">MFSGRKVKWTHFGKKYSLRISDYEMEYADLFDRILKKFTSGIADVALK</sequence>
<dbReference type="EMBL" id="KZ383398">
    <property type="protein sequence ID" value="PIO55971.1"/>
    <property type="molecule type" value="Genomic_DNA"/>
</dbReference>
<dbReference type="OrthoDB" id="5798369at2759"/>
<name>A0A2G9TDD3_TELCI</name>
<dbReference type="Proteomes" id="UP000230423">
    <property type="component" value="Unassembled WGS sequence"/>
</dbReference>
<protein>
    <submittedName>
        <fullName evidence="1">Uncharacterized protein</fullName>
    </submittedName>
</protein>
<reference evidence="1 2" key="1">
    <citation type="submission" date="2015-09" db="EMBL/GenBank/DDBJ databases">
        <title>Draft genome of the parasitic nematode Teladorsagia circumcincta isolate WARC Sus (inbred).</title>
        <authorList>
            <person name="Mitreva M."/>
        </authorList>
    </citation>
    <scope>NUCLEOTIDE SEQUENCE [LARGE SCALE GENOMIC DNA]</scope>
    <source>
        <strain evidence="1 2">S</strain>
    </source>
</reference>
<gene>
    <name evidence="1" type="ORF">TELCIR_22638</name>
</gene>
<proteinExistence type="predicted"/>